<dbReference type="PIRSF" id="PIRSF005052">
    <property type="entry name" value="P-loopkin"/>
    <property type="match status" value="1"/>
</dbReference>
<dbReference type="GO" id="GO:0005524">
    <property type="term" value="F:ATP binding"/>
    <property type="evidence" value="ECO:0007669"/>
    <property type="project" value="UniProtKB-UniRule"/>
</dbReference>
<dbReference type="InterPro" id="IPR053931">
    <property type="entry name" value="RapZ_C"/>
</dbReference>
<feature type="binding site" evidence="4">
    <location>
        <begin position="12"/>
        <end position="19"/>
    </location>
    <ligand>
        <name>ATP</name>
        <dbReference type="ChEBI" id="CHEBI:30616"/>
    </ligand>
</feature>
<evidence type="ECO:0000313" key="7">
    <source>
        <dbReference type="EMBL" id="TCK60848.1"/>
    </source>
</evidence>
<keyword evidence="3 4" id="KW-0342">GTP-binding</keyword>
<name>A0A4R1K8Z6_9BACT</name>
<dbReference type="OrthoDB" id="9784461at2"/>
<feature type="domain" description="RapZ-like N-terminal" evidence="5">
    <location>
        <begin position="7"/>
        <end position="155"/>
    </location>
</feature>
<evidence type="ECO:0000259" key="6">
    <source>
        <dbReference type="Pfam" id="PF22740"/>
    </source>
</evidence>
<dbReference type="InterPro" id="IPR053930">
    <property type="entry name" value="RapZ-like_N"/>
</dbReference>
<dbReference type="AlphaFoldDB" id="A0A4R1K8Z6"/>
<dbReference type="NCBIfam" id="NF003828">
    <property type="entry name" value="PRK05416.1"/>
    <property type="match status" value="1"/>
</dbReference>
<evidence type="ECO:0000256" key="2">
    <source>
        <dbReference type="ARBA" id="ARBA00022840"/>
    </source>
</evidence>
<dbReference type="PANTHER" id="PTHR30448">
    <property type="entry name" value="RNASE ADAPTER PROTEIN RAPZ"/>
    <property type="match status" value="1"/>
</dbReference>
<evidence type="ECO:0000259" key="5">
    <source>
        <dbReference type="Pfam" id="PF03668"/>
    </source>
</evidence>
<dbReference type="PANTHER" id="PTHR30448:SF0">
    <property type="entry name" value="RNASE ADAPTER PROTEIN RAPZ"/>
    <property type="match status" value="1"/>
</dbReference>
<protein>
    <submittedName>
        <fullName evidence="7">UPF0042 nucleotide-binding protein</fullName>
    </submittedName>
</protein>
<dbReference type="Proteomes" id="UP000294614">
    <property type="component" value="Unassembled WGS sequence"/>
</dbReference>
<reference evidence="7 8" key="1">
    <citation type="submission" date="2019-03" db="EMBL/GenBank/DDBJ databases">
        <title>Genomic Encyclopedia of Type Strains, Phase IV (KMG-IV): sequencing the most valuable type-strain genomes for metagenomic binning, comparative biology and taxonomic classification.</title>
        <authorList>
            <person name="Goeker M."/>
        </authorList>
    </citation>
    <scope>NUCLEOTIDE SEQUENCE [LARGE SCALE GENOMIC DNA]</scope>
    <source>
        <strain evidence="7 8">DSM 24984</strain>
    </source>
</reference>
<dbReference type="GO" id="GO:0005525">
    <property type="term" value="F:GTP binding"/>
    <property type="evidence" value="ECO:0007669"/>
    <property type="project" value="UniProtKB-UniRule"/>
</dbReference>
<keyword evidence="8" id="KW-1185">Reference proteome</keyword>
<gene>
    <name evidence="7" type="ORF">C8D98_1727</name>
</gene>
<evidence type="ECO:0000256" key="3">
    <source>
        <dbReference type="ARBA" id="ARBA00023134"/>
    </source>
</evidence>
<dbReference type="Pfam" id="PF22740">
    <property type="entry name" value="PapZ_C"/>
    <property type="match status" value="1"/>
</dbReference>
<proteinExistence type="inferred from homology"/>
<organism evidence="7 8">
    <name type="scientific">Seleniivibrio woodruffii</name>
    <dbReference type="NCBI Taxonomy" id="1078050"/>
    <lineage>
        <taxon>Bacteria</taxon>
        <taxon>Pseudomonadati</taxon>
        <taxon>Deferribacterota</taxon>
        <taxon>Deferribacteres</taxon>
        <taxon>Deferribacterales</taxon>
        <taxon>Geovibrionaceae</taxon>
        <taxon>Seleniivibrio</taxon>
    </lineage>
</organism>
<dbReference type="Gene3D" id="3.40.50.300">
    <property type="entry name" value="P-loop containing nucleotide triphosphate hydrolases"/>
    <property type="match status" value="1"/>
</dbReference>
<evidence type="ECO:0000313" key="8">
    <source>
        <dbReference type="Proteomes" id="UP000294614"/>
    </source>
</evidence>
<sequence length="284" mass="32347">MEGDKSLVVLTGLSGGGKSVAAATLEDLGFYTIDNLPLRLLDKFVELMLMYENELNKVALVIDSRSKDIAAAVEKIKILQEKYAAKVVYLHAADDVLIRRFKETRRKHPMGDNLTDAIHSEREKLCPIRDYADLVIDTSTLNVHELKRRVEDFFSVEMQSGLIITVQSFGFKYGLPQDSDLVFDVRFLKNPYFVDELREKTGLEQAVSDYVFSDHATKQFLFKLKGLLGFLIPHYIREGKKFLTVSIGCTGGRHRSVAISEFIAKYLENKAKIKVNIRHRDVNR</sequence>
<keyword evidence="2 4" id="KW-0067">ATP-binding</keyword>
<dbReference type="Pfam" id="PF03668">
    <property type="entry name" value="RapZ-like_N"/>
    <property type="match status" value="1"/>
</dbReference>
<dbReference type="InterPro" id="IPR027417">
    <property type="entry name" value="P-loop_NTPase"/>
</dbReference>
<evidence type="ECO:0000256" key="4">
    <source>
        <dbReference type="HAMAP-Rule" id="MF_00636"/>
    </source>
</evidence>
<dbReference type="EMBL" id="SMGG01000004">
    <property type="protein sequence ID" value="TCK60848.1"/>
    <property type="molecule type" value="Genomic_DNA"/>
</dbReference>
<dbReference type="SUPFAM" id="SSF52540">
    <property type="entry name" value="P-loop containing nucleoside triphosphate hydrolases"/>
    <property type="match status" value="1"/>
</dbReference>
<accession>A0A4R1K8Z6</accession>
<keyword evidence="1 4" id="KW-0547">Nucleotide-binding</keyword>
<feature type="domain" description="RapZ C-terminal" evidence="6">
    <location>
        <begin position="163"/>
        <end position="282"/>
    </location>
</feature>
<evidence type="ECO:0000256" key="1">
    <source>
        <dbReference type="ARBA" id="ARBA00022741"/>
    </source>
</evidence>
<dbReference type="RefSeq" id="WP_132873712.1">
    <property type="nucleotide sequence ID" value="NZ_SMGG01000004.1"/>
</dbReference>
<comment type="caution">
    <text evidence="7">The sequence shown here is derived from an EMBL/GenBank/DDBJ whole genome shotgun (WGS) entry which is preliminary data.</text>
</comment>
<dbReference type="HAMAP" id="MF_00636">
    <property type="entry name" value="RapZ_like"/>
    <property type="match status" value="1"/>
</dbReference>
<dbReference type="InterPro" id="IPR005337">
    <property type="entry name" value="RapZ-like"/>
</dbReference>
<feature type="binding site" evidence="4">
    <location>
        <begin position="63"/>
        <end position="66"/>
    </location>
    <ligand>
        <name>GTP</name>
        <dbReference type="ChEBI" id="CHEBI:37565"/>
    </ligand>
</feature>